<protein>
    <recommendedName>
        <fullName evidence="5">Hyaluronan-mediated motility receptor C-terminal domain-containing protein</fullName>
    </recommendedName>
</protein>
<comment type="caution">
    <text evidence="3">The sequence shown here is derived from an EMBL/GenBank/DDBJ whole genome shotgun (WGS) entry which is preliminary data.</text>
</comment>
<evidence type="ECO:0000313" key="4">
    <source>
        <dbReference type="Proteomes" id="UP000567179"/>
    </source>
</evidence>
<feature type="coiled-coil region" evidence="1">
    <location>
        <begin position="131"/>
        <end position="162"/>
    </location>
</feature>
<name>A0A8H5BDP5_9AGAR</name>
<dbReference type="EMBL" id="JAACJJ010000028">
    <property type="protein sequence ID" value="KAF5321439.1"/>
    <property type="molecule type" value="Genomic_DNA"/>
</dbReference>
<dbReference type="AlphaFoldDB" id="A0A8H5BDP5"/>
<feature type="region of interest" description="Disordered" evidence="2">
    <location>
        <begin position="80"/>
        <end position="110"/>
    </location>
</feature>
<evidence type="ECO:0000313" key="3">
    <source>
        <dbReference type="EMBL" id="KAF5321439.1"/>
    </source>
</evidence>
<evidence type="ECO:0000256" key="1">
    <source>
        <dbReference type="SAM" id="Coils"/>
    </source>
</evidence>
<organism evidence="3 4">
    <name type="scientific">Psilocybe cf. subviscida</name>
    <dbReference type="NCBI Taxonomy" id="2480587"/>
    <lineage>
        <taxon>Eukaryota</taxon>
        <taxon>Fungi</taxon>
        <taxon>Dikarya</taxon>
        <taxon>Basidiomycota</taxon>
        <taxon>Agaricomycotina</taxon>
        <taxon>Agaricomycetes</taxon>
        <taxon>Agaricomycetidae</taxon>
        <taxon>Agaricales</taxon>
        <taxon>Agaricineae</taxon>
        <taxon>Strophariaceae</taxon>
        <taxon>Psilocybe</taxon>
    </lineage>
</organism>
<feature type="region of interest" description="Disordered" evidence="2">
    <location>
        <begin position="243"/>
        <end position="269"/>
    </location>
</feature>
<feature type="coiled-coil region" evidence="1">
    <location>
        <begin position="640"/>
        <end position="674"/>
    </location>
</feature>
<evidence type="ECO:0008006" key="5">
    <source>
        <dbReference type="Google" id="ProtNLM"/>
    </source>
</evidence>
<sequence length="752" mass="84779">MLSQKDIFHRHLITRVAVSQQTNTCSLPSRLLYTMFPKGPRFEPMKVPEVPGPNAYTLPQESALDNYKRGAFLEKADRFSKDKIPMPAGPSSKPLAGATTRKPSSDHSATERYQLLQKKVDDLEKVHAEGKRVHQVELEKLKQELAASQKLAAENADRAEKQKKQNAVLDARMQEMKRGASTDQSEIKDLKHKLRMLEMDRDKLSSKQPEILELKKTLATAEAKRKEEAKDRDRRIAELEKQLAAEQRKREAAETKTKDAARSTEEETKTVKATLVEMQARLQDAQDESRAAQDKLASLAGDVEDRENALLQQLEQHRTLLVAVTQQYGALASHSVLTETHDNLRHAHNALQFRHFRLERKLGNSEAQVAELTQLFRQVKEDNNMLKSILRVALQELSFLRKSDASPSPSPDTTEDRELSATIDHIHAKLHKERLQLADIDTNTHKLLAAFYKLKSHDLRFASSVLSRELDVAQALAEQRSSDLASALASHEVIAMRVESIQKEKTALEEELKAAVGETDALKVDAAILEARVGEMEEEMRLAGVRHASEVKKDKELVQRLTTAVQKNRMVEEALRAEIEQLTAELTEAERFQEAYYGLSDQIGDLLTRNHVAEEEAESIRKFNAEILGHNNPAQRIMYVDRIRRELAEAKHKIATLDREQENVALENDRLQNELYMYKSVQVPLDSKPRAHITRVARAPLVNLASSLNVNAGSQQASVASSKSRSQKSATSSFKAVYEAVNEGDMTTDELL</sequence>
<dbReference type="Proteomes" id="UP000567179">
    <property type="component" value="Unassembled WGS sequence"/>
</dbReference>
<accession>A0A8H5BDP5</accession>
<feature type="coiled-coil region" evidence="1">
    <location>
        <begin position="491"/>
        <end position="539"/>
    </location>
</feature>
<dbReference type="OrthoDB" id="419631at2759"/>
<proteinExistence type="predicted"/>
<reference evidence="3 4" key="1">
    <citation type="journal article" date="2020" name="ISME J.">
        <title>Uncovering the hidden diversity of litter-decomposition mechanisms in mushroom-forming fungi.</title>
        <authorList>
            <person name="Floudas D."/>
            <person name="Bentzer J."/>
            <person name="Ahren D."/>
            <person name="Johansson T."/>
            <person name="Persson P."/>
            <person name="Tunlid A."/>
        </authorList>
    </citation>
    <scope>NUCLEOTIDE SEQUENCE [LARGE SCALE GENOMIC DNA]</scope>
    <source>
        <strain evidence="3 4">CBS 101986</strain>
    </source>
</reference>
<keyword evidence="4" id="KW-1185">Reference proteome</keyword>
<feature type="coiled-coil region" evidence="1">
    <location>
        <begin position="565"/>
        <end position="592"/>
    </location>
</feature>
<gene>
    <name evidence="3" type="ORF">D9619_001427</name>
</gene>
<evidence type="ECO:0000256" key="2">
    <source>
        <dbReference type="SAM" id="MobiDB-lite"/>
    </source>
</evidence>
<keyword evidence="1" id="KW-0175">Coiled coil</keyword>